<dbReference type="OrthoDB" id="1466022at2"/>
<sequence>MELRKVNNWLLFLFLGLIVFPSFGITNQQKETHHLLVNVNENWTELENEIQFTSTPNSEQELIQLHLLNVISYLENQSVIHLDKKQKENRLLNISILKKYNQQGVFPINNLTNYRTPIFIDSKNTYCAVGYLMKESGFQKAAQEIAEKQLLSYLKDIEHSQLISWQKKSGLSLFELALIQPTYGPPTLVCAAKTPVQWTPVLTDSLKISQIFKNEIDNSIYCISSSDQLGLKHEIKRYSTVDQTWKSVGNQILGQILDLSFCDKEIYVSVLLPHEEFPHQILKLNNEKWEKVAHFNGNIISIQCFQNKLYVLGDFNKVNSSVTTDLAVINENSIESFYKTGKRTHSFDKMLSSKTSLFLLDRGSIYQYKNDTIKPLNSIKYYNYLRDFTLNALADTLYIASIYIPGYYKYFDKQEKAVTLENMVNGTSYPYNNPKLTQSKIVNGNMVISGAFKSSTLKPQINDNSRLIDCNEELSKHWYGEGLLYHFEDTFYPIQADGAVLDFVHLNDKIYILKNDGRIAFAGVENIEKEIVDLRERGLE</sequence>
<reference evidence="1 2" key="1">
    <citation type="submission" date="2019-02" db="EMBL/GenBank/DDBJ databases">
        <title>Genome sequence of the sea-ice species Brumimicrobium glaciale.</title>
        <authorList>
            <person name="Bowman J.P."/>
        </authorList>
    </citation>
    <scope>NUCLEOTIDE SEQUENCE [LARGE SCALE GENOMIC DNA]</scope>
    <source>
        <strain evidence="1 2">IC156</strain>
    </source>
</reference>
<protein>
    <recommendedName>
        <fullName evidence="3">WG repeat-containing protein</fullName>
    </recommendedName>
</protein>
<name>A0A4V1WFI7_9FLAO</name>
<accession>A0A4V1WFI7</accession>
<dbReference type="Proteomes" id="UP000293952">
    <property type="component" value="Unassembled WGS sequence"/>
</dbReference>
<organism evidence="1 2">
    <name type="scientific">Brumimicrobium glaciale</name>
    <dbReference type="NCBI Taxonomy" id="200475"/>
    <lineage>
        <taxon>Bacteria</taxon>
        <taxon>Pseudomonadati</taxon>
        <taxon>Bacteroidota</taxon>
        <taxon>Flavobacteriia</taxon>
        <taxon>Flavobacteriales</taxon>
        <taxon>Crocinitomicaceae</taxon>
        <taxon>Brumimicrobium</taxon>
    </lineage>
</organism>
<dbReference type="RefSeq" id="WP_130093796.1">
    <property type="nucleotide sequence ID" value="NZ_SETE01000004.1"/>
</dbReference>
<evidence type="ECO:0000313" key="1">
    <source>
        <dbReference type="EMBL" id="RYM33336.1"/>
    </source>
</evidence>
<proteinExistence type="predicted"/>
<dbReference type="AlphaFoldDB" id="A0A4V1WFI7"/>
<comment type="caution">
    <text evidence="1">The sequence shown here is derived from an EMBL/GenBank/DDBJ whole genome shotgun (WGS) entry which is preliminary data.</text>
</comment>
<keyword evidence="2" id="KW-1185">Reference proteome</keyword>
<evidence type="ECO:0008006" key="3">
    <source>
        <dbReference type="Google" id="ProtNLM"/>
    </source>
</evidence>
<evidence type="ECO:0000313" key="2">
    <source>
        <dbReference type="Proteomes" id="UP000293952"/>
    </source>
</evidence>
<dbReference type="EMBL" id="SETE01000004">
    <property type="protein sequence ID" value="RYM33336.1"/>
    <property type="molecule type" value="Genomic_DNA"/>
</dbReference>
<gene>
    <name evidence="1" type="ORF">ERX46_10350</name>
</gene>